<sequence length="148" mass="15214">MNGPVLVAVNDSDASLRAADVAADLAARAGSALRAVAVVEPDGAGPDPDVEEALLRGREQACSAALTHVLRLGASHEVEASVVLRRGRIAAEILAEATDCGADMIVVGRMERPGHVIPAIGSHTLHVLEFARTPVLVVPQDTRPPGGP</sequence>
<feature type="domain" description="UspA" evidence="2">
    <location>
        <begin position="1"/>
        <end position="139"/>
    </location>
</feature>
<dbReference type="InterPro" id="IPR006015">
    <property type="entry name" value="Universal_stress_UspA"/>
</dbReference>
<proteinExistence type="inferred from homology"/>
<evidence type="ECO:0000313" key="4">
    <source>
        <dbReference type="Proteomes" id="UP001172738"/>
    </source>
</evidence>
<dbReference type="PRINTS" id="PR01438">
    <property type="entry name" value="UNVRSLSTRESS"/>
</dbReference>
<evidence type="ECO:0000259" key="2">
    <source>
        <dbReference type="Pfam" id="PF00582"/>
    </source>
</evidence>
<name>A0ABT8FYH0_9MICO</name>
<dbReference type="Pfam" id="PF00582">
    <property type="entry name" value="Usp"/>
    <property type="match status" value="1"/>
</dbReference>
<dbReference type="InterPro" id="IPR006016">
    <property type="entry name" value="UspA"/>
</dbReference>
<accession>A0ABT8FYH0</accession>
<dbReference type="CDD" id="cd00293">
    <property type="entry name" value="USP-like"/>
    <property type="match status" value="1"/>
</dbReference>
<comment type="similarity">
    <text evidence="1">Belongs to the universal stress protein A family.</text>
</comment>
<dbReference type="RefSeq" id="WP_301126122.1">
    <property type="nucleotide sequence ID" value="NZ_JAUHPV010000002.1"/>
</dbReference>
<reference evidence="3" key="1">
    <citation type="submission" date="2023-06" db="EMBL/GenBank/DDBJ databases">
        <title>SYSU T00b26.</title>
        <authorList>
            <person name="Gao L."/>
            <person name="Fang B.-Z."/>
            <person name="Li W.-J."/>
        </authorList>
    </citation>
    <scope>NUCLEOTIDE SEQUENCE</scope>
    <source>
        <strain evidence="3">SYSU T00b26</strain>
    </source>
</reference>
<dbReference type="Gene3D" id="3.40.50.12370">
    <property type="match status" value="1"/>
</dbReference>
<comment type="caution">
    <text evidence="3">The sequence shown here is derived from an EMBL/GenBank/DDBJ whole genome shotgun (WGS) entry which is preliminary data.</text>
</comment>
<gene>
    <name evidence="3" type="ORF">QQX04_02905</name>
</gene>
<dbReference type="EMBL" id="JAUHPV010000002">
    <property type="protein sequence ID" value="MDN4471941.1"/>
    <property type="molecule type" value="Genomic_DNA"/>
</dbReference>
<dbReference type="PANTHER" id="PTHR46268:SF6">
    <property type="entry name" value="UNIVERSAL STRESS PROTEIN UP12"/>
    <property type="match status" value="1"/>
</dbReference>
<dbReference type="Proteomes" id="UP001172738">
    <property type="component" value="Unassembled WGS sequence"/>
</dbReference>
<dbReference type="PANTHER" id="PTHR46268">
    <property type="entry name" value="STRESS RESPONSE PROTEIN NHAX"/>
    <property type="match status" value="1"/>
</dbReference>
<evidence type="ECO:0000313" key="3">
    <source>
        <dbReference type="EMBL" id="MDN4471941.1"/>
    </source>
</evidence>
<organism evidence="3 4">
    <name type="scientific">Demequina zhanjiangensis</name>
    <dbReference type="NCBI Taxonomy" id="3051659"/>
    <lineage>
        <taxon>Bacteria</taxon>
        <taxon>Bacillati</taxon>
        <taxon>Actinomycetota</taxon>
        <taxon>Actinomycetes</taxon>
        <taxon>Micrococcales</taxon>
        <taxon>Demequinaceae</taxon>
        <taxon>Demequina</taxon>
    </lineage>
</organism>
<protein>
    <submittedName>
        <fullName evidence="3">Universal stress protein</fullName>
    </submittedName>
</protein>
<keyword evidence="4" id="KW-1185">Reference proteome</keyword>
<evidence type="ECO:0000256" key="1">
    <source>
        <dbReference type="ARBA" id="ARBA00008791"/>
    </source>
</evidence>
<dbReference type="SUPFAM" id="SSF52402">
    <property type="entry name" value="Adenine nucleotide alpha hydrolases-like"/>
    <property type="match status" value="1"/>
</dbReference>